<comment type="caution">
    <text evidence="1">The sequence shown here is derived from an EMBL/GenBank/DDBJ whole genome shotgun (WGS) entry which is preliminary data.</text>
</comment>
<evidence type="ECO:0000313" key="2">
    <source>
        <dbReference type="Proteomes" id="UP000175616"/>
    </source>
</evidence>
<dbReference type="Proteomes" id="UP000175616">
    <property type="component" value="Unassembled WGS sequence"/>
</dbReference>
<gene>
    <name evidence="1" type="ORF">BAE27_02220</name>
</gene>
<sequence length="66" mass="7211">MLAKVTPKRPEPSPLVRVDVAYADGDTLAYFFPRSIRIVDLNTRIARAGRVRKVALGTGCLLSSPN</sequence>
<name>A0A1E7YQB4_9PROT</name>
<dbReference type="EMBL" id="LZYE01000045">
    <property type="protein sequence ID" value="OFC38328.1"/>
    <property type="molecule type" value="Genomic_DNA"/>
</dbReference>
<evidence type="ECO:0000313" key="1">
    <source>
        <dbReference type="EMBL" id="OFC38328.1"/>
    </source>
</evidence>
<accession>A0A1E7YQB4</accession>
<proteinExistence type="predicted"/>
<reference evidence="1 2" key="1">
    <citation type="submission" date="2016-06" db="EMBL/GenBank/DDBJ databases">
        <title>Gene turnover analysis identifies the evolutionary adaptation of the extremophile Acidithiobacillus caldus.</title>
        <authorList>
            <person name="Zhang X."/>
        </authorList>
    </citation>
    <scope>NUCLEOTIDE SEQUENCE [LARGE SCALE GENOMIC DNA]</scope>
    <source>
        <strain evidence="1 2">DX</strain>
    </source>
</reference>
<protein>
    <submittedName>
        <fullName evidence="1">Uncharacterized protein</fullName>
    </submittedName>
</protein>
<dbReference type="RefSeq" id="WP_070114349.1">
    <property type="nucleotide sequence ID" value="NZ_JAAOMM010000179.1"/>
</dbReference>
<dbReference type="AlphaFoldDB" id="A0A1E7YQB4"/>
<organism evidence="1 2">
    <name type="scientific">Acidithiobacillus caldus</name>
    <dbReference type="NCBI Taxonomy" id="33059"/>
    <lineage>
        <taxon>Bacteria</taxon>
        <taxon>Pseudomonadati</taxon>
        <taxon>Pseudomonadota</taxon>
        <taxon>Acidithiobacillia</taxon>
        <taxon>Acidithiobacillales</taxon>
        <taxon>Acidithiobacillaceae</taxon>
        <taxon>Acidithiobacillus</taxon>
    </lineage>
</organism>